<feature type="transmembrane region" description="Helical" evidence="10">
    <location>
        <begin position="68"/>
        <end position="92"/>
    </location>
</feature>
<feature type="transmembrane region" description="Helical" evidence="10">
    <location>
        <begin position="35"/>
        <end position="56"/>
    </location>
</feature>
<evidence type="ECO:0000256" key="7">
    <source>
        <dbReference type="ARBA" id="ARBA00023136"/>
    </source>
</evidence>
<accession>A0A9N9ZYG4</accession>
<comment type="subcellular location">
    <subcellularLocation>
        <location evidence="1 10">Cell membrane</location>
        <topology evidence="1 10">Multi-pass membrane protein</topology>
    </subcellularLocation>
</comment>
<keyword evidence="3 10" id="KW-0716">Sensory transduction</keyword>
<dbReference type="GO" id="GO:0005549">
    <property type="term" value="F:odorant binding"/>
    <property type="evidence" value="ECO:0007669"/>
    <property type="project" value="InterPro"/>
</dbReference>
<evidence type="ECO:0000256" key="9">
    <source>
        <dbReference type="ARBA" id="ARBA00023224"/>
    </source>
</evidence>
<dbReference type="EMBL" id="OU963862">
    <property type="protein sequence ID" value="CAH0382240.1"/>
    <property type="molecule type" value="Genomic_DNA"/>
</dbReference>
<keyword evidence="5 10" id="KW-0552">Olfaction</keyword>
<protein>
    <recommendedName>
        <fullName evidence="10">Odorant receptor</fullName>
    </recommendedName>
</protein>
<gene>
    <name evidence="11" type="ORF">BEMITA_LOCUS1808</name>
</gene>
<keyword evidence="12" id="KW-1185">Reference proteome</keyword>
<evidence type="ECO:0000256" key="10">
    <source>
        <dbReference type="RuleBase" id="RU351113"/>
    </source>
</evidence>
<reference evidence="11" key="1">
    <citation type="submission" date="2021-12" db="EMBL/GenBank/DDBJ databases">
        <authorList>
            <person name="King R."/>
        </authorList>
    </citation>
    <scope>NUCLEOTIDE SEQUENCE</scope>
</reference>
<evidence type="ECO:0000256" key="5">
    <source>
        <dbReference type="ARBA" id="ARBA00022725"/>
    </source>
</evidence>
<keyword evidence="6 10" id="KW-1133">Transmembrane helix</keyword>
<evidence type="ECO:0000313" key="12">
    <source>
        <dbReference type="Proteomes" id="UP001152759"/>
    </source>
</evidence>
<evidence type="ECO:0000256" key="4">
    <source>
        <dbReference type="ARBA" id="ARBA00022692"/>
    </source>
</evidence>
<dbReference type="InterPro" id="IPR004117">
    <property type="entry name" value="7tm6_olfct_rcpt"/>
</dbReference>
<evidence type="ECO:0000256" key="3">
    <source>
        <dbReference type="ARBA" id="ARBA00022606"/>
    </source>
</evidence>
<keyword evidence="8 10" id="KW-0675">Receptor</keyword>
<dbReference type="GO" id="GO:0004984">
    <property type="term" value="F:olfactory receptor activity"/>
    <property type="evidence" value="ECO:0007669"/>
    <property type="project" value="InterPro"/>
</dbReference>
<dbReference type="Pfam" id="PF02949">
    <property type="entry name" value="7tm_6"/>
    <property type="match status" value="1"/>
</dbReference>
<evidence type="ECO:0000256" key="1">
    <source>
        <dbReference type="ARBA" id="ARBA00004651"/>
    </source>
</evidence>
<dbReference type="GO" id="GO:0005886">
    <property type="term" value="C:plasma membrane"/>
    <property type="evidence" value="ECO:0007669"/>
    <property type="project" value="UniProtKB-SubCell"/>
</dbReference>
<evidence type="ECO:0000256" key="2">
    <source>
        <dbReference type="ARBA" id="ARBA00022475"/>
    </source>
</evidence>
<dbReference type="PANTHER" id="PTHR21137:SF35">
    <property type="entry name" value="ODORANT RECEPTOR 19A-RELATED"/>
    <property type="match status" value="1"/>
</dbReference>
<dbReference type="AlphaFoldDB" id="A0A9N9ZYG4"/>
<dbReference type="Proteomes" id="UP001152759">
    <property type="component" value="Chromosome 1"/>
</dbReference>
<feature type="transmembrane region" description="Helical" evidence="10">
    <location>
        <begin position="334"/>
        <end position="356"/>
    </location>
</feature>
<feature type="transmembrane region" description="Helical" evidence="10">
    <location>
        <begin position="128"/>
        <end position="147"/>
    </location>
</feature>
<dbReference type="PANTHER" id="PTHR21137">
    <property type="entry name" value="ODORANT RECEPTOR"/>
    <property type="match status" value="1"/>
</dbReference>
<comment type="caution">
    <text evidence="10">Lacks conserved residue(s) required for the propagation of feature annotation.</text>
</comment>
<keyword evidence="4 10" id="KW-0812">Transmembrane</keyword>
<dbReference type="GO" id="GO:0007165">
    <property type="term" value="P:signal transduction"/>
    <property type="evidence" value="ECO:0007669"/>
    <property type="project" value="UniProtKB-KW"/>
</dbReference>
<name>A0A9N9ZYG4_BEMTA</name>
<keyword evidence="9 10" id="KW-0807">Transducer</keyword>
<keyword evidence="2" id="KW-1003">Cell membrane</keyword>
<evidence type="ECO:0000256" key="8">
    <source>
        <dbReference type="ARBA" id="ARBA00023170"/>
    </source>
</evidence>
<comment type="similarity">
    <text evidence="10">Belongs to the insect chemoreceptor superfamily. Heteromeric odorant receptor channel (TC 1.A.69) family.</text>
</comment>
<keyword evidence="7 10" id="KW-0472">Membrane</keyword>
<organism evidence="11 12">
    <name type="scientific">Bemisia tabaci</name>
    <name type="common">Sweetpotato whitefly</name>
    <name type="synonym">Aleurodes tabaci</name>
    <dbReference type="NCBI Taxonomy" id="7038"/>
    <lineage>
        <taxon>Eukaryota</taxon>
        <taxon>Metazoa</taxon>
        <taxon>Ecdysozoa</taxon>
        <taxon>Arthropoda</taxon>
        <taxon>Hexapoda</taxon>
        <taxon>Insecta</taxon>
        <taxon>Pterygota</taxon>
        <taxon>Neoptera</taxon>
        <taxon>Paraneoptera</taxon>
        <taxon>Hemiptera</taxon>
        <taxon>Sternorrhyncha</taxon>
        <taxon>Aleyrodoidea</taxon>
        <taxon>Aleyrodidae</taxon>
        <taxon>Aleyrodinae</taxon>
        <taxon>Bemisia</taxon>
    </lineage>
</organism>
<evidence type="ECO:0000256" key="6">
    <source>
        <dbReference type="ARBA" id="ARBA00022989"/>
    </source>
</evidence>
<evidence type="ECO:0000313" key="11">
    <source>
        <dbReference type="EMBL" id="CAH0382240.1"/>
    </source>
</evidence>
<proteinExistence type="inferred from homology"/>
<sequence>MSQLTKSWAHRILHMYIEANGFGSNDFRNDCITKLFYAMIPLNLLYPCLEICGLYISVSSSQFNPITVLLQFQYLLFFIGVNVIVIFDYTFFKQRLLACIMHVKRVPRCISWTEEALEWRANDREVKLFVLCFLCTLYPAAFIATIVSPGVRFGLSINSTFIVFPVWYPCDVMARPAFFWTAYVCETVMIWLAAHYVVSNNFLFIYIVMSTRLRFNILANYFGDITTPKMWKFRNSRHSTGDVSGMSLVTNINKDVMDIILVHPEQLTEFLKSKRLIDGLMDLLLLRRQRDLINNAWQMFLNSCDSVTMLSNALMTFAATYEIRNSGGKAAVDVMMFTSYFLGSILVLFSVCHFSTLLQDAHDNLLVALWGSEWTTDGIKFKKLFFLSMVSLRRPFVLKFYSHYPINLKGFAKSISSSWSFFLFLYQISSKKEVYRAI</sequence>